<protein>
    <submittedName>
        <fullName evidence="2">ArsR/SmtB family transcription factor</fullName>
    </submittedName>
</protein>
<dbReference type="InterPro" id="IPR036390">
    <property type="entry name" value="WH_DNA-bd_sf"/>
</dbReference>
<evidence type="ECO:0000313" key="3">
    <source>
        <dbReference type="Proteomes" id="UP000321408"/>
    </source>
</evidence>
<keyword evidence="3" id="KW-1185">Reference proteome</keyword>
<dbReference type="SUPFAM" id="SSF46785">
    <property type="entry name" value="Winged helix' DNA-binding domain"/>
    <property type="match status" value="1"/>
</dbReference>
<organism evidence="2 3">
    <name type="scientific">Promethearchaeum syntrophicum</name>
    <dbReference type="NCBI Taxonomy" id="2594042"/>
    <lineage>
        <taxon>Archaea</taxon>
        <taxon>Promethearchaeati</taxon>
        <taxon>Promethearchaeota</taxon>
        <taxon>Promethearchaeia</taxon>
        <taxon>Promethearchaeales</taxon>
        <taxon>Promethearchaeaceae</taxon>
        <taxon>Promethearchaeum</taxon>
    </lineage>
</organism>
<gene>
    <name evidence="2" type="ORF">DSAG12_03391</name>
</gene>
<sequence length="220" mass="25635">MASPIVPIDRIQIFDILQEETNLQIFFQILTHSDLSLSDFDILIDKSKPTLSRRLRKMVDAGLLTTYDEKVRGVFAKHYRLNLKFMEPLPHFTSSELGSLSPHEMQDIILKLKNSLISVANLFANILRNTPQSLELLGDTIEDQRKNLLEDPKYYLSFYPLSEREYFKFSQLAKELEQKLNEFIKSEEKKNPDHVKNYIAIINASPQVSDSQFQKKIKEK</sequence>
<accession>A0A5B9DEM2</accession>
<dbReference type="KEGG" id="psyt:DSAG12_03391"/>
<dbReference type="RefSeq" id="WP_147664445.1">
    <property type="nucleotide sequence ID" value="NZ_CP042905.2"/>
</dbReference>
<proteinExistence type="predicted"/>
<evidence type="ECO:0000259" key="1">
    <source>
        <dbReference type="SMART" id="SM00418"/>
    </source>
</evidence>
<evidence type="ECO:0000313" key="2">
    <source>
        <dbReference type="EMBL" id="QEE17554.1"/>
    </source>
</evidence>
<dbReference type="InterPro" id="IPR001845">
    <property type="entry name" value="HTH_ArsR_DNA-bd_dom"/>
</dbReference>
<reference evidence="2 3" key="2">
    <citation type="journal article" date="2024" name="Int. J. Syst. Evol. Microbiol.">
        <title>Promethearchaeum syntrophicum gen. nov., sp. nov., an anaerobic, obligately syntrophic archaeon, the first isolate of the lineage 'Asgard' archaea, and proposal of the new archaeal phylum Promethearchaeota phyl. nov. and kingdom Promethearchaeati regn. nov.</title>
        <authorList>
            <person name="Imachi H."/>
            <person name="Nobu M.K."/>
            <person name="Kato S."/>
            <person name="Takaki Y."/>
            <person name="Miyazaki M."/>
            <person name="Miyata M."/>
            <person name="Ogawara M."/>
            <person name="Saito Y."/>
            <person name="Sakai S."/>
            <person name="Tahara Y.O."/>
            <person name="Takano Y."/>
            <person name="Tasumi E."/>
            <person name="Uematsu K."/>
            <person name="Yoshimura T."/>
            <person name="Itoh T."/>
            <person name="Ohkuma M."/>
            <person name="Takai K."/>
        </authorList>
    </citation>
    <scope>NUCLEOTIDE SEQUENCE [LARGE SCALE GENOMIC DNA]</scope>
    <source>
        <strain evidence="2 3">MK-D1</strain>
    </source>
</reference>
<dbReference type="InterPro" id="IPR036388">
    <property type="entry name" value="WH-like_DNA-bd_sf"/>
</dbReference>
<dbReference type="GeneID" id="41331361"/>
<name>A0A5B9DEM2_9ARCH</name>
<dbReference type="Proteomes" id="UP000321408">
    <property type="component" value="Chromosome"/>
</dbReference>
<dbReference type="InterPro" id="IPR011991">
    <property type="entry name" value="ArsR-like_HTH"/>
</dbReference>
<feature type="domain" description="HTH arsR-type" evidence="1">
    <location>
        <begin position="12"/>
        <end position="91"/>
    </location>
</feature>
<dbReference type="GO" id="GO:0003700">
    <property type="term" value="F:DNA-binding transcription factor activity"/>
    <property type="evidence" value="ECO:0007669"/>
    <property type="project" value="InterPro"/>
</dbReference>
<dbReference type="AlphaFoldDB" id="A0A5B9DEM2"/>
<dbReference type="CDD" id="cd00090">
    <property type="entry name" value="HTH_ARSR"/>
    <property type="match status" value="1"/>
</dbReference>
<reference evidence="2 3" key="1">
    <citation type="journal article" date="2020" name="Nature">
        <title>Isolation of an archaeon at the prokaryote-eukaryote interface.</title>
        <authorList>
            <person name="Imachi H."/>
            <person name="Nobu M.K."/>
            <person name="Nakahara N."/>
            <person name="Morono Y."/>
            <person name="Ogawara M."/>
            <person name="Takaki Y."/>
            <person name="Takano Y."/>
            <person name="Uematsu K."/>
            <person name="Ikuta T."/>
            <person name="Ito M."/>
            <person name="Matsui Y."/>
            <person name="Miyazaki M."/>
            <person name="Murata K."/>
            <person name="Saito Y."/>
            <person name="Sakai S."/>
            <person name="Song C."/>
            <person name="Tasumi E."/>
            <person name="Yamanaka Y."/>
            <person name="Yamaguchi T."/>
            <person name="Kamagata Y."/>
            <person name="Tamaki H."/>
            <person name="Takai K."/>
        </authorList>
    </citation>
    <scope>NUCLEOTIDE SEQUENCE [LARGE SCALE GENOMIC DNA]</scope>
    <source>
        <strain evidence="2 3">MK-D1</strain>
    </source>
</reference>
<dbReference type="SMART" id="SM00418">
    <property type="entry name" value="HTH_ARSR"/>
    <property type="match status" value="1"/>
</dbReference>
<dbReference type="EMBL" id="CP042905">
    <property type="protein sequence ID" value="QEE17554.1"/>
    <property type="molecule type" value="Genomic_DNA"/>
</dbReference>
<dbReference type="Gene3D" id="1.10.10.10">
    <property type="entry name" value="Winged helix-like DNA-binding domain superfamily/Winged helix DNA-binding domain"/>
    <property type="match status" value="1"/>
</dbReference>